<comment type="caution">
    <text evidence="2">The sequence shown here is derived from an EMBL/GenBank/DDBJ whole genome shotgun (WGS) entry which is preliminary data.</text>
</comment>
<dbReference type="RefSeq" id="WP_160634262.1">
    <property type="nucleotide sequence ID" value="NZ_WWNE01000018.1"/>
</dbReference>
<dbReference type="EMBL" id="WWNE01000018">
    <property type="protein sequence ID" value="NBG67312.1"/>
    <property type="molecule type" value="Genomic_DNA"/>
</dbReference>
<evidence type="ECO:0000313" key="2">
    <source>
        <dbReference type="EMBL" id="NBG67312.1"/>
    </source>
</evidence>
<name>A0A6N9NN46_9FLAO</name>
<keyword evidence="3" id="KW-1185">Reference proteome</keyword>
<protein>
    <recommendedName>
        <fullName evidence="4">Lipoprotein</fullName>
    </recommendedName>
</protein>
<feature type="signal peptide" evidence="1">
    <location>
        <begin position="1"/>
        <end position="20"/>
    </location>
</feature>
<proteinExistence type="predicted"/>
<evidence type="ECO:0000256" key="1">
    <source>
        <dbReference type="SAM" id="SignalP"/>
    </source>
</evidence>
<gene>
    <name evidence="2" type="ORF">GQN54_14385</name>
</gene>
<keyword evidence="1" id="KW-0732">Signal</keyword>
<dbReference type="AlphaFoldDB" id="A0A6N9NN46"/>
<reference evidence="2 3" key="1">
    <citation type="submission" date="2019-12" db="EMBL/GenBank/DDBJ databases">
        <authorList>
            <person name="Zhao J."/>
        </authorList>
    </citation>
    <scope>NUCLEOTIDE SEQUENCE [LARGE SCALE GENOMIC DNA]</scope>
    <source>
        <strain evidence="2 3">S-15</strain>
    </source>
</reference>
<sequence length="277" mass="30886">MKKNNLIIAVSVFSTALLFACAEAPKKEEVTEEVVLEEVEEIEDESADLMLPSPIQIASIFNRSGLTYNGELPNSPDAVSNYNTKTKKYLNFGVYSADMAYSVLNKKQQESIDYLAAIKKLSDETGMDAIFSTGNMVERFEKNIGTQDSIMRILTEIKIKTDSYLEENKEQAKMAIFFTGAWVEGMYLGTKSASGNEMVKDRVLEQMNILKNLIPALRAQSDETFDLTEVANQLEAINTFYQSVATEDAEGYATINPDDMIELTKKIEALRSNIVSA</sequence>
<evidence type="ECO:0000313" key="3">
    <source>
        <dbReference type="Proteomes" id="UP000470771"/>
    </source>
</evidence>
<feature type="chain" id="PRO_5026919214" description="Lipoprotein" evidence="1">
    <location>
        <begin position="21"/>
        <end position="277"/>
    </location>
</feature>
<dbReference type="Proteomes" id="UP000470771">
    <property type="component" value="Unassembled WGS sequence"/>
</dbReference>
<accession>A0A6N9NN46</accession>
<dbReference type="PROSITE" id="PS51257">
    <property type="entry name" value="PROKAR_LIPOPROTEIN"/>
    <property type="match status" value="1"/>
</dbReference>
<organism evidence="2 3">
    <name type="scientific">Acidiluteibacter ferrifornacis</name>
    <dbReference type="NCBI Taxonomy" id="2692424"/>
    <lineage>
        <taxon>Bacteria</taxon>
        <taxon>Pseudomonadati</taxon>
        <taxon>Bacteroidota</taxon>
        <taxon>Flavobacteriia</taxon>
        <taxon>Flavobacteriales</taxon>
        <taxon>Cryomorphaceae</taxon>
        <taxon>Acidiluteibacter</taxon>
    </lineage>
</organism>
<evidence type="ECO:0008006" key="4">
    <source>
        <dbReference type="Google" id="ProtNLM"/>
    </source>
</evidence>